<dbReference type="PANTHER" id="PTHR38701:SF1">
    <property type="entry name" value="UP-REGULATED DURING SEPTATION PROTEIN 1 DOMAIN-CONTAINING PROTEIN"/>
    <property type="match status" value="1"/>
</dbReference>
<organism evidence="3 4">
    <name type="scientific">Sphaerulina musiva (strain SO2202)</name>
    <name type="common">Poplar stem canker fungus</name>
    <name type="synonym">Septoria musiva</name>
    <dbReference type="NCBI Taxonomy" id="692275"/>
    <lineage>
        <taxon>Eukaryota</taxon>
        <taxon>Fungi</taxon>
        <taxon>Dikarya</taxon>
        <taxon>Ascomycota</taxon>
        <taxon>Pezizomycotina</taxon>
        <taxon>Dothideomycetes</taxon>
        <taxon>Dothideomycetidae</taxon>
        <taxon>Mycosphaerellales</taxon>
        <taxon>Mycosphaerellaceae</taxon>
        <taxon>Sphaerulina</taxon>
    </lineage>
</organism>
<feature type="compositionally biased region" description="Acidic residues" evidence="2">
    <location>
        <begin position="485"/>
        <end position="494"/>
    </location>
</feature>
<reference evidence="3 4" key="1">
    <citation type="journal article" date="2012" name="PLoS Pathog.">
        <title>Diverse lifestyles and strategies of plant pathogenesis encoded in the genomes of eighteen Dothideomycetes fungi.</title>
        <authorList>
            <person name="Ohm R.A."/>
            <person name="Feau N."/>
            <person name="Henrissat B."/>
            <person name="Schoch C.L."/>
            <person name="Horwitz B.A."/>
            <person name="Barry K.W."/>
            <person name="Condon B.J."/>
            <person name="Copeland A.C."/>
            <person name="Dhillon B."/>
            <person name="Glaser F."/>
            <person name="Hesse C.N."/>
            <person name="Kosti I."/>
            <person name="LaButti K."/>
            <person name="Lindquist E.A."/>
            <person name="Lucas S."/>
            <person name="Salamov A.A."/>
            <person name="Bradshaw R.E."/>
            <person name="Ciuffetti L."/>
            <person name="Hamelin R.C."/>
            <person name="Kema G.H.J."/>
            <person name="Lawrence C."/>
            <person name="Scott J.A."/>
            <person name="Spatafora J.W."/>
            <person name="Turgeon B.G."/>
            <person name="de Wit P.J.G.M."/>
            <person name="Zhong S."/>
            <person name="Goodwin S.B."/>
            <person name="Grigoriev I.V."/>
        </authorList>
    </citation>
    <scope>NUCLEOTIDE SEQUENCE [LARGE SCALE GENOMIC DNA]</scope>
    <source>
        <strain evidence="3 4">SO2202</strain>
    </source>
</reference>
<evidence type="ECO:0000313" key="3">
    <source>
        <dbReference type="EMBL" id="EMF16887.1"/>
    </source>
</evidence>
<dbReference type="HOGENOM" id="CLU_012103_1_0_1"/>
<name>N1QKS1_SPHMS</name>
<feature type="region of interest" description="Disordered" evidence="2">
    <location>
        <begin position="265"/>
        <end position="368"/>
    </location>
</feature>
<keyword evidence="4" id="KW-1185">Reference proteome</keyword>
<feature type="compositionally biased region" description="Polar residues" evidence="2">
    <location>
        <begin position="91"/>
        <end position="101"/>
    </location>
</feature>
<feature type="compositionally biased region" description="Low complexity" evidence="2">
    <location>
        <begin position="36"/>
        <end position="57"/>
    </location>
</feature>
<feature type="coiled-coil region" evidence="1">
    <location>
        <begin position="435"/>
        <end position="462"/>
    </location>
</feature>
<dbReference type="RefSeq" id="XP_016765008.1">
    <property type="nucleotide sequence ID" value="XM_016903403.1"/>
</dbReference>
<feature type="compositionally biased region" description="Acidic residues" evidence="2">
    <location>
        <begin position="502"/>
        <end position="515"/>
    </location>
</feature>
<keyword evidence="1" id="KW-0175">Coiled coil</keyword>
<dbReference type="GeneID" id="27900540"/>
<evidence type="ECO:0000256" key="2">
    <source>
        <dbReference type="SAM" id="MobiDB-lite"/>
    </source>
</evidence>
<dbReference type="Proteomes" id="UP000016931">
    <property type="component" value="Unassembled WGS sequence"/>
</dbReference>
<accession>N1QKS1</accession>
<feature type="compositionally biased region" description="Polar residues" evidence="2">
    <location>
        <begin position="66"/>
        <end position="84"/>
    </location>
</feature>
<dbReference type="AlphaFoldDB" id="N1QKS1"/>
<feature type="compositionally biased region" description="Basic and acidic residues" evidence="2">
    <location>
        <begin position="182"/>
        <end position="207"/>
    </location>
</feature>
<dbReference type="OMA" id="EYSVHVN"/>
<dbReference type="STRING" id="692275.N1QKS1"/>
<dbReference type="PANTHER" id="PTHR38701">
    <property type="entry name" value="CHROMOSOME 8, WHOLE GENOME SHOTGUN SEQUENCE"/>
    <property type="match status" value="1"/>
</dbReference>
<feature type="region of interest" description="Disordered" evidence="2">
    <location>
        <begin position="1"/>
        <end position="235"/>
    </location>
</feature>
<proteinExistence type="predicted"/>
<feature type="region of interest" description="Disordered" evidence="2">
    <location>
        <begin position="662"/>
        <end position="681"/>
    </location>
</feature>
<feature type="compositionally biased region" description="Polar residues" evidence="2">
    <location>
        <begin position="662"/>
        <end position="672"/>
    </location>
</feature>
<dbReference type="eggNOG" id="ENOG502SDCC">
    <property type="taxonomic scope" value="Eukaryota"/>
</dbReference>
<dbReference type="OrthoDB" id="2555519at2759"/>
<evidence type="ECO:0000313" key="4">
    <source>
        <dbReference type="Proteomes" id="UP000016931"/>
    </source>
</evidence>
<feature type="compositionally biased region" description="Polar residues" evidence="2">
    <location>
        <begin position="357"/>
        <end position="368"/>
    </location>
</feature>
<protein>
    <submittedName>
        <fullName evidence="3">Uncharacterized protein</fullName>
    </submittedName>
</protein>
<dbReference type="EMBL" id="KB456260">
    <property type="protein sequence ID" value="EMF16887.1"/>
    <property type="molecule type" value="Genomic_DNA"/>
</dbReference>
<sequence>MSTDRTNRPLKPTLASTRTAASRTPLTPRIAGSAGTTTAATPAPARPTAPRVAARAPLLSPRIRAQENTPAKDTARNGNITPRSSARKSRIGTNSGSTSPANDDAPSDARSRNTTGHGDAAAGRNSTVSGLSLGPSLGVPSRTRASKPSSVAGDNKLRVGRSPPLARSPGVADSGQSGDSDSFEKRFFHASDAKKQELPPKRPEPKKTPSFFYADGHQDQKSNPPKSSSPVLSAVGEKRSPGLFFKAESNPLKSPTMLSPAFNQSSASLSYFPPTGALSPLRSPSPSKENIHLSYRKGASQIFGMRSTPRPQPSTPDVNSAPMFQEPRHPGTLMMHRKSSSLSSINSGNEQLRRRSNTALEVSVPSSTLTQEILPTTMSQMTSPVIGMPPNDTSWTPSAVVGSPSESALSPTKTVTQLAADARRERKVLDLEISNSSLLAINSSLERELRRQKAELKRFRRLSRAGRLSSATHKLPRSVSGELETLGEEDDDEDVHSMPPGWDEDDESESEEEDSLISSSETRSPAATSERLAKDEKRLKVDLERHRELLVQSQAMNLSLKRCMYATDEMIRDGRKALEYHVRVSDVKLGGRILDQEEDDDETQDLTIDDEVDENHEDGVENAKGLLDVWRGVGRPTFEGSEGSGRDSGIEVDKSYGFVSARYSNASNTTADSGRPPEHVS</sequence>
<evidence type="ECO:0000256" key="1">
    <source>
        <dbReference type="SAM" id="Coils"/>
    </source>
</evidence>
<feature type="compositionally biased region" description="Polar residues" evidence="2">
    <location>
        <begin position="221"/>
        <end position="231"/>
    </location>
</feature>
<feature type="compositionally biased region" description="Low complexity" evidence="2">
    <location>
        <begin position="12"/>
        <end position="29"/>
    </location>
</feature>
<feature type="region of interest" description="Disordered" evidence="2">
    <location>
        <begin position="470"/>
        <end position="535"/>
    </location>
</feature>
<gene>
    <name evidence="3" type="ORF">SEPMUDRAFT_146019</name>
</gene>